<feature type="compositionally biased region" description="Polar residues" evidence="1">
    <location>
        <begin position="52"/>
        <end position="94"/>
    </location>
</feature>
<keyword evidence="4" id="KW-1185">Reference proteome</keyword>
<comment type="caution">
    <text evidence="3">The sequence shown here is derived from an EMBL/GenBank/DDBJ whole genome shotgun (WGS) entry which is preliminary data.</text>
</comment>
<evidence type="ECO:0000256" key="1">
    <source>
        <dbReference type="SAM" id="MobiDB-lite"/>
    </source>
</evidence>
<protein>
    <submittedName>
        <fullName evidence="3">Uncharacterized protein</fullName>
    </submittedName>
</protein>
<dbReference type="Proteomes" id="UP000230066">
    <property type="component" value="Unassembled WGS sequence"/>
</dbReference>
<feature type="compositionally biased region" description="Low complexity" evidence="1">
    <location>
        <begin position="125"/>
        <end position="144"/>
    </location>
</feature>
<evidence type="ECO:0000313" key="4">
    <source>
        <dbReference type="Proteomes" id="UP000230066"/>
    </source>
</evidence>
<gene>
    <name evidence="3" type="ORF">D915_008169</name>
</gene>
<dbReference type="EMBL" id="JXXN02003998">
    <property type="protein sequence ID" value="THD20965.1"/>
    <property type="molecule type" value="Genomic_DNA"/>
</dbReference>
<reference evidence="3" key="1">
    <citation type="submission" date="2019-03" db="EMBL/GenBank/DDBJ databases">
        <title>Improved annotation for the trematode Fasciola hepatica.</title>
        <authorList>
            <person name="Choi Y.-J."/>
            <person name="Martin J."/>
            <person name="Mitreva M."/>
        </authorList>
    </citation>
    <scope>NUCLEOTIDE SEQUENCE [LARGE SCALE GENOMIC DNA]</scope>
</reference>
<feature type="compositionally biased region" description="Basic and acidic residues" evidence="1">
    <location>
        <begin position="105"/>
        <end position="124"/>
    </location>
</feature>
<feature type="region of interest" description="Disordered" evidence="1">
    <location>
        <begin position="200"/>
        <end position="221"/>
    </location>
</feature>
<feature type="chain" id="PRO_5043601828" evidence="2">
    <location>
        <begin position="31"/>
        <end position="253"/>
    </location>
</feature>
<name>A0A2H1BZM0_FASHE</name>
<feature type="signal peptide" evidence="2">
    <location>
        <begin position="1"/>
        <end position="30"/>
    </location>
</feature>
<feature type="compositionally biased region" description="Basic and acidic residues" evidence="1">
    <location>
        <begin position="204"/>
        <end position="216"/>
    </location>
</feature>
<accession>A0A2H1BZM0</accession>
<proteinExistence type="predicted"/>
<organism evidence="3 4">
    <name type="scientific">Fasciola hepatica</name>
    <name type="common">Liver fluke</name>
    <dbReference type="NCBI Taxonomy" id="6192"/>
    <lineage>
        <taxon>Eukaryota</taxon>
        <taxon>Metazoa</taxon>
        <taxon>Spiralia</taxon>
        <taxon>Lophotrochozoa</taxon>
        <taxon>Platyhelminthes</taxon>
        <taxon>Trematoda</taxon>
        <taxon>Digenea</taxon>
        <taxon>Plagiorchiida</taxon>
        <taxon>Echinostomata</taxon>
        <taxon>Echinostomatoidea</taxon>
        <taxon>Fasciolidae</taxon>
        <taxon>Fasciola</taxon>
    </lineage>
</organism>
<dbReference type="AlphaFoldDB" id="A0A2H1BZM0"/>
<feature type="region of interest" description="Disordered" evidence="1">
    <location>
        <begin position="51"/>
        <end position="146"/>
    </location>
</feature>
<evidence type="ECO:0000256" key="2">
    <source>
        <dbReference type="SAM" id="SignalP"/>
    </source>
</evidence>
<sequence length="253" mass="27088">MKLSKAYDTYCLVVLILFLSFQSAIVPTHAEESVSTSVTSTAELAHTAAIEASTSRQQATTNSENLSTDHTSTSMGTAEQKVTSQPIQSITTTAGPKPFVSTVSENKKGHSDHLILETIPKQDDAATTEIASTTSGSGTSTEISSSEKKNASTIIVSELKKEMQKEVSQSIPEAQTKENIESQARGKIIKATADAVASVATQRNSKDGRQPSDSKGDVFVTTDKNTTSRKITQPVYFGSKFDDVFPNTIILTF</sequence>
<keyword evidence="2" id="KW-0732">Signal</keyword>
<evidence type="ECO:0000313" key="3">
    <source>
        <dbReference type="EMBL" id="THD20965.1"/>
    </source>
</evidence>